<dbReference type="Proteomes" id="UP001054821">
    <property type="component" value="Chromosome 1"/>
</dbReference>
<dbReference type="EMBL" id="JAJFAZ020000001">
    <property type="protein sequence ID" value="KAI5347618.1"/>
    <property type="molecule type" value="Genomic_DNA"/>
</dbReference>
<keyword evidence="3" id="KW-1185">Reference proteome</keyword>
<evidence type="ECO:0000313" key="3">
    <source>
        <dbReference type="Proteomes" id="UP001054821"/>
    </source>
</evidence>
<dbReference type="AlphaFoldDB" id="A0AAD4ZJG1"/>
<evidence type="ECO:0000256" key="1">
    <source>
        <dbReference type="SAM" id="MobiDB-lite"/>
    </source>
</evidence>
<accession>A0AAD4ZJG1</accession>
<reference evidence="2 3" key="1">
    <citation type="journal article" date="2022" name="G3 (Bethesda)">
        <title>Whole-genome sequence and methylome profiling of the almond [Prunus dulcis (Mill.) D.A. Webb] cultivar 'Nonpareil'.</title>
        <authorList>
            <person name="D'Amico-Willman K.M."/>
            <person name="Ouma W.Z."/>
            <person name="Meulia T."/>
            <person name="Sideli G.M."/>
            <person name="Gradziel T.M."/>
            <person name="Fresnedo-Ramirez J."/>
        </authorList>
    </citation>
    <scope>NUCLEOTIDE SEQUENCE [LARGE SCALE GENOMIC DNA]</scope>
    <source>
        <strain evidence="2">Clone GOH B32 T37-40</strain>
    </source>
</reference>
<organism evidence="2 3">
    <name type="scientific">Prunus dulcis</name>
    <name type="common">Almond</name>
    <name type="synonym">Amygdalus dulcis</name>
    <dbReference type="NCBI Taxonomy" id="3755"/>
    <lineage>
        <taxon>Eukaryota</taxon>
        <taxon>Viridiplantae</taxon>
        <taxon>Streptophyta</taxon>
        <taxon>Embryophyta</taxon>
        <taxon>Tracheophyta</taxon>
        <taxon>Spermatophyta</taxon>
        <taxon>Magnoliopsida</taxon>
        <taxon>eudicotyledons</taxon>
        <taxon>Gunneridae</taxon>
        <taxon>Pentapetalae</taxon>
        <taxon>rosids</taxon>
        <taxon>fabids</taxon>
        <taxon>Rosales</taxon>
        <taxon>Rosaceae</taxon>
        <taxon>Amygdaloideae</taxon>
        <taxon>Amygdaleae</taxon>
        <taxon>Prunus</taxon>
    </lineage>
</organism>
<evidence type="ECO:0000313" key="2">
    <source>
        <dbReference type="EMBL" id="KAI5347618.1"/>
    </source>
</evidence>
<name>A0AAD4ZJG1_PRUDU</name>
<sequence>MALVPYSDPSFGATSASPAWQDMFRSVSIRKTSIPEPQVPEPHALPKDPTKRLDPDHKTFPPRDPQLDPDDVLVGDDALELIDKVVSKWIGSYSQNSLGLGHHGLLA</sequence>
<protein>
    <submittedName>
        <fullName evidence="2">Uncharacterized protein</fullName>
    </submittedName>
</protein>
<feature type="region of interest" description="Disordered" evidence="1">
    <location>
        <begin position="32"/>
        <end position="70"/>
    </location>
</feature>
<proteinExistence type="predicted"/>
<comment type="caution">
    <text evidence="2">The sequence shown here is derived from an EMBL/GenBank/DDBJ whole genome shotgun (WGS) entry which is preliminary data.</text>
</comment>
<feature type="compositionally biased region" description="Basic and acidic residues" evidence="1">
    <location>
        <begin position="44"/>
        <end position="61"/>
    </location>
</feature>
<gene>
    <name evidence="2" type="ORF">L3X38_000505</name>
</gene>